<evidence type="ECO:0000259" key="1">
    <source>
        <dbReference type="PROSITE" id="PS50910"/>
    </source>
</evidence>
<evidence type="ECO:0000313" key="2">
    <source>
        <dbReference type="EMBL" id="RRR67815.1"/>
    </source>
</evidence>
<dbReference type="SMART" id="SM00748">
    <property type="entry name" value="HEPN"/>
    <property type="match status" value="1"/>
</dbReference>
<accession>A0A426TTE6</accession>
<dbReference type="Proteomes" id="UP000280307">
    <property type="component" value="Unassembled WGS sequence"/>
</dbReference>
<feature type="domain" description="HEPN" evidence="1">
    <location>
        <begin position="12"/>
        <end position="116"/>
    </location>
</feature>
<dbReference type="PROSITE" id="PS50910">
    <property type="entry name" value="HEPN"/>
    <property type="match status" value="1"/>
</dbReference>
<reference evidence="2 3" key="1">
    <citation type="submission" date="2018-12" db="EMBL/GenBank/DDBJ databases">
        <title>Genome Sequence of Candidatus Viridilinea halotolerans isolated from saline sulfide-rich spring.</title>
        <authorList>
            <person name="Grouzdev D.S."/>
            <person name="Burganskaya E.I."/>
            <person name="Krutkina M.S."/>
            <person name="Sukhacheva M.V."/>
            <person name="Gorlenko V.M."/>
        </authorList>
    </citation>
    <scope>NUCLEOTIDE SEQUENCE [LARGE SCALE GENOMIC DNA]</scope>
    <source>
        <strain evidence="2">Chok-6</strain>
    </source>
</reference>
<proteinExistence type="predicted"/>
<evidence type="ECO:0000313" key="3">
    <source>
        <dbReference type="Proteomes" id="UP000280307"/>
    </source>
</evidence>
<dbReference type="Gene3D" id="1.20.120.330">
    <property type="entry name" value="Nucleotidyltransferases domain 2"/>
    <property type="match status" value="1"/>
</dbReference>
<dbReference type="EMBL" id="RSAS01000761">
    <property type="protein sequence ID" value="RRR67815.1"/>
    <property type="molecule type" value="Genomic_DNA"/>
</dbReference>
<organism evidence="2 3">
    <name type="scientific">Candidatus Viridilinea halotolerans</name>
    <dbReference type="NCBI Taxonomy" id="2491704"/>
    <lineage>
        <taxon>Bacteria</taxon>
        <taxon>Bacillati</taxon>
        <taxon>Chloroflexota</taxon>
        <taxon>Chloroflexia</taxon>
        <taxon>Chloroflexales</taxon>
        <taxon>Chloroflexineae</taxon>
        <taxon>Oscillochloridaceae</taxon>
        <taxon>Candidatus Viridilinea</taxon>
    </lineage>
</organism>
<dbReference type="AlphaFoldDB" id="A0A426TTE6"/>
<comment type="caution">
    <text evidence="2">The sequence shown here is derived from an EMBL/GenBank/DDBJ whole genome shotgun (WGS) entry which is preliminary data.</text>
</comment>
<protein>
    <submittedName>
        <fullName evidence="2">HEPN domain-containing protein</fullName>
    </submittedName>
</protein>
<gene>
    <name evidence="2" type="ORF">EI684_18385</name>
</gene>
<dbReference type="SUPFAM" id="SSF81593">
    <property type="entry name" value="Nucleotidyltransferase substrate binding subunit/domain"/>
    <property type="match status" value="1"/>
</dbReference>
<name>A0A426TTE6_9CHLR</name>
<sequence>MHPLTAEWVAKAEADFATARRESRIRIMPNYDAACFYAQQCVEKYLKALLQEAGNVIPHTHDLIALLNLIEPPYADLTALLGELSLLSAFGVAVRYPGANADRAMARQAVAHARAVRAIVRQHLGLTAA</sequence>
<dbReference type="Pfam" id="PF05168">
    <property type="entry name" value="HEPN"/>
    <property type="match status" value="1"/>
</dbReference>
<dbReference type="InterPro" id="IPR007842">
    <property type="entry name" value="HEPN_dom"/>
</dbReference>